<gene>
    <name evidence="2" type="ORF">NCTC11661_01790</name>
</gene>
<dbReference type="AlphaFoldDB" id="A0A380ZYN0"/>
<protein>
    <submittedName>
        <fullName evidence="2">NfeD-like C-terminal, partner-binding</fullName>
    </submittedName>
</protein>
<keyword evidence="1" id="KW-0812">Transmembrane</keyword>
<feature type="transmembrane region" description="Helical" evidence="1">
    <location>
        <begin position="14"/>
        <end position="38"/>
    </location>
</feature>
<name>A0A380ZYN0_9FLAO</name>
<evidence type="ECO:0000256" key="1">
    <source>
        <dbReference type="SAM" id="Phobius"/>
    </source>
</evidence>
<dbReference type="RefSeq" id="WP_002688266.1">
    <property type="nucleotide sequence ID" value="NZ_UFTJ01000003.1"/>
</dbReference>
<feature type="transmembrane region" description="Helical" evidence="1">
    <location>
        <begin position="58"/>
        <end position="81"/>
    </location>
</feature>
<evidence type="ECO:0000313" key="2">
    <source>
        <dbReference type="EMBL" id="SUV52650.1"/>
    </source>
</evidence>
<keyword evidence="1" id="KW-1133">Transmembrane helix</keyword>
<reference evidence="2 3" key="1">
    <citation type="submission" date="2018-06" db="EMBL/GenBank/DDBJ databases">
        <authorList>
            <consortium name="Pathogen Informatics"/>
            <person name="Doyle S."/>
        </authorList>
    </citation>
    <scope>NUCLEOTIDE SEQUENCE [LARGE SCALE GENOMIC DNA]</scope>
    <source>
        <strain evidence="2 3">NCTC11661</strain>
    </source>
</reference>
<dbReference type="Gene3D" id="2.40.50.140">
    <property type="entry name" value="Nucleic acid-binding proteins"/>
    <property type="match status" value="1"/>
</dbReference>
<dbReference type="EMBL" id="UFTJ01000003">
    <property type="protein sequence ID" value="SUV52650.1"/>
    <property type="molecule type" value="Genomic_DNA"/>
</dbReference>
<dbReference type="InterPro" id="IPR012340">
    <property type="entry name" value="NA-bd_OB-fold"/>
</dbReference>
<sequence>MFQFLESLDTLHQAFWYVALGSSAVFLIQTLFTFIGGGDTDGLEADFDGGLDDVDAPFQFFSFRNLVNFLLGFGWTGVAFYEQLGSKLLVVVIATVVGLVFIMLFWLLIKQILKLTEDNTFRIEKLIGKTGEVYILIPAAKSGKGKIMISLNGTSHELSAITLSEVEIKTNTPVKVTAVDGDLLIVEPI</sequence>
<organism evidence="2 3">
    <name type="scientific">Bergeyella zoohelcum</name>
    <dbReference type="NCBI Taxonomy" id="1015"/>
    <lineage>
        <taxon>Bacteria</taxon>
        <taxon>Pseudomonadati</taxon>
        <taxon>Bacteroidota</taxon>
        <taxon>Flavobacteriia</taxon>
        <taxon>Flavobacteriales</taxon>
        <taxon>Weeksellaceae</taxon>
        <taxon>Bergeyella</taxon>
    </lineage>
</organism>
<dbReference type="Proteomes" id="UP000255515">
    <property type="component" value="Unassembled WGS sequence"/>
</dbReference>
<keyword evidence="1" id="KW-0472">Membrane</keyword>
<feature type="transmembrane region" description="Helical" evidence="1">
    <location>
        <begin position="88"/>
        <end position="109"/>
    </location>
</feature>
<evidence type="ECO:0000313" key="3">
    <source>
        <dbReference type="Proteomes" id="UP000255515"/>
    </source>
</evidence>
<proteinExistence type="predicted"/>
<accession>A0A380ZYN0</accession>